<dbReference type="AlphaFoldDB" id="A0A8H6X6E4"/>
<dbReference type="Proteomes" id="UP000620124">
    <property type="component" value="Unassembled WGS sequence"/>
</dbReference>
<organism evidence="1 2">
    <name type="scientific">Mycena venus</name>
    <dbReference type="NCBI Taxonomy" id="2733690"/>
    <lineage>
        <taxon>Eukaryota</taxon>
        <taxon>Fungi</taxon>
        <taxon>Dikarya</taxon>
        <taxon>Basidiomycota</taxon>
        <taxon>Agaricomycotina</taxon>
        <taxon>Agaricomycetes</taxon>
        <taxon>Agaricomycetidae</taxon>
        <taxon>Agaricales</taxon>
        <taxon>Marasmiineae</taxon>
        <taxon>Mycenaceae</taxon>
        <taxon>Mycena</taxon>
    </lineage>
</organism>
<reference evidence="1" key="1">
    <citation type="submission" date="2020-05" db="EMBL/GenBank/DDBJ databases">
        <title>Mycena genomes resolve the evolution of fungal bioluminescence.</title>
        <authorList>
            <person name="Tsai I.J."/>
        </authorList>
    </citation>
    <scope>NUCLEOTIDE SEQUENCE</scope>
    <source>
        <strain evidence="1">CCC161011</strain>
    </source>
</reference>
<dbReference type="EMBL" id="JACAZI010000025">
    <property type="protein sequence ID" value="KAF7335069.1"/>
    <property type="molecule type" value="Genomic_DNA"/>
</dbReference>
<proteinExistence type="predicted"/>
<evidence type="ECO:0000313" key="2">
    <source>
        <dbReference type="Proteomes" id="UP000620124"/>
    </source>
</evidence>
<name>A0A8H6X6E4_9AGAR</name>
<comment type="caution">
    <text evidence="1">The sequence shown here is derived from an EMBL/GenBank/DDBJ whole genome shotgun (WGS) entry which is preliminary data.</text>
</comment>
<accession>A0A8H6X6E4</accession>
<sequence>MQMFAQLIVDETIVQQTTPVDGVHTQQSTTWKLKFECDIPQNASTFWIAIMRKAQGIIRLIGFTEIAHGEGLSFGEERKPFHLPVVKVNPDGPLLNLAVAFSITISPQAPGIDGPRIQFGSLNAQAVFTSLIQMFGDAGSENLQDPKELWIMYERVLRLSHLNEKRGRLLNLLGDLCLEQWKVSHISDTLNQAVWAYEDAVRDGLTNAGSLHDLGVGLLHRSKELGDIGDINRCVWVMQDAVRQTPDGHPDKLSRLNTLGGSLFSSV</sequence>
<gene>
    <name evidence="1" type="ORF">MVEN_02257400</name>
</gene>
<protein>
    <submittedName>
        <fullName evidence="1">Uncharacterized protein</fullName>
    </submittedName>
</protein>
<dbReference type="OrthoDB" id="9991317at2759"/>
<keyword evidence="2" id="KW-1185">Reference proteome</keyword>
<evidence type="ECO:0000313" key="1">
    <source>
        <dbReference type="EMBL" id="KAF7335069.1"/>
    </source>
</evidence>